<feature type="transmembrane region" description="Helical" evidence="11">
    <location>
        <begin position="6"/>
        <end position="23"/>
    </location>
</feature>
<evidence type="ECO:0000256" key="2">
    <source>
        <dbReference type="ARBA" id="ARBA00010617"/>
    </source>
</evidence>
<dbReference type="Gene3D" id="1.10.630.10">
    <property type="entry name" value="Cytochrome P450"/>
    <property type="match status" value="1"/>
</dbReference>
<dbReference type="Pfam" id="PF00067">
    <property type="entry name" value="p450"/>
    <property type="match status" value="1"/>
</dbReference>
<dbReference type="GO" id="GO:0020037">
    <property type="term" value="F:heme binding"/>
    <property type="evidence" value="ECO:0007669"/>
    <property type="project" value="InterPro"/>
</dbReference>
<keyword evidence="4 9" id="KW-0479">Metal-binding</keyword>
<dbReference type="PRINTS" id="PR00463">
    <property type="entry name" value="EP450I"/>
</dbReference>
<feature type="binding site" description="axial binding residue" evidence="9">
    <location>
        <position position="454"/>
    </location>
    <ligand>
        <name>heme</name>
        <dbReference type="ChEBI" id="CHEBI:30413"/>
    </ligand>
    <ligandPart>
        <name>Fe</name>
        <dbReference type="ChEBI" id="CHEBI:18248"/>
    </ligandPart>
</feature>
<evidence type="ECO:0008006" key="14">
    <source>
        <dbReference type="Google" id="ProtNLM"/>
    </source>
</evidence>
<sequence>MSSKVYYVLLPITSLLSVLYFYYKSTSRNIWEQLGIPGPKRDSVSDPRDELRTNFPQVLGQWREKYGRTYGVYGLQRNSPTLVTTDLGLLNHIMVKDFNNFRDRYFLNLTHSSVTDGLFFLSGSQWRRNRHVMTPLFTPAKLKTMLGHANSSAQSLVELVKEYKKDGELIPAKKLAAKFASDVIAKSGFGLDGQAVTKEDNEFFFNINRYLVIGTLPQKIFNFLTFYFPALADPLLTIFPSMDVIPREADHYFIALAEAALNRKRRDKESGREQGNAKDMLDHLVDVEVENDVVLKEGDRAMTRNEIIGNSTLLIFAAYETTSSCLMSTMYCLAKYPDVQETLIAEVDRVMQGRRQPEYDDLVEMKYMEQVINESMRMFPPVAHLKRVPRETKTYDGVTIPKGTNVYIPLLSMMSDPEYWPNPDQFDPGRFSPDKSSELDTLKFMPFGVGPRHCIGQRFALMELKVALSQLLSSVRFVLTEQTEPKLGSDVFTVALVAYDFPFPAKPILLDVTLREGNN</sequence>
<dbReference type="PROSITE" id="PS00086">
    <property type="entry name" value="CYTOCHROME_P450"/>
    <property type="match status" value="1"/>
</dbReference>
<reference evidence="12 13" key="1">
    <citation type="submission" date="2024-04" db="EMBL/GenBank/DDBJ databases">
        <authorList>
            <consortium name="Genoscope - CEA"/>
            <person name="William W."/>
        </authorList>
    </citation>
    <scope>NUCLEOTIDE SEQUENCE [LARGE SCALE GENOMIC DNA]</scope>
</reference>
<accession>A0AAV2HS01</accession>
<comment type="caution">
    <text evidence="12">The sequence shown here is derived from an EMBL/GenBank/DDBJ whole genome shotgun (WGS) entry which is preliminary data.</text>
</comment>
<evidence type="ECO:0000256" key="3">
    <source>
        <dbReference type="ARBA" id="ARBA00022617"/>
    </source>
</evidence>
<dbReference type="SUPFAM" id="SSF48264">
    <property type="entry name" value="Cytochrome P450"/>
    <property type="match status" value="1"/>
</dbReference>
<evidence type="ECO:0000256" key="9">
    <source>
        <dbReference type="PIRSR" id="PIRSR602401-1"/>
    </source>
</evidence>
<evidence type="ECO:0000256" key="6">
    <source>
        <dbReference type="ARBA" id="ARBA00023004"/>
    </source>
</evidence>
<dbReference type="Proteomes" id="UP001497497">
    <property type="component" value="Unassembled WGS sequence"/>
</dbReference>
<dbReference type="InterPro" id="IPR002401">
    <property type="entry name" value="Cyt_P450_E_grp-I"/>
</dbReference>
<gene>
    <name evidence="12" type="ORF">GSLYS_00010785001</name>
</gene>
<keyword evidence="7 10" id="KW-0503">Monooxygenase</keyword>
<proteinExistence type="inferred from homology"/>
<protein>
    <recommendedName>
        <fullName evidence="14">Cytochrome P450</fullName>
    </recommendedName>
</protein>
<dbReference type="AlphaFoldDB" id="A0AAV2HS01"/>
<comment type="function">
    <text evidence="8">Cytochromes P450 are a group of heme-thiolate monooxygenases. They oxidize a variety of structurally unrelated compounds, including steroids, fatty acids, and xenobiotics.</text>
</comment>
<evidence type="ECO:0000256" key="11">
    <source>
        <dbReference type="SAM" id="Phobius"/>
    </source>
</evidence>
<evidence type="ECO:0000256" key="5">
    <source>
        <dbReference type="ARBA" id="ARBA00023002"/>
    </source>
</evidence>
<evidence type="ECO:0000256" key="8">
    <source>
        <dbReference type="ARBA" id="ARBA00043906"/>
    </source>
</evidence>
<evidence type="ECO:0000256" key="1">
    <source>
        <dbReference type="ARBA" id="ARBA00001971"/>
    </source>
</evidence>
<evidence type="ECO:0000256" key="10">
    <source>
        <dbReference type="RuleBase" id="RU000461"/>
    </source>
</evidence>
<keyword evidence="6 9" id="KW-0408">Iron</keyword>
<keyword evidence="13" id="KW-1185">Reference proteome</keyword>
<comment type="cofactor">
    <cofactor evidence="1 9">
        <name>heme</name>
        <dbReference type="ChEBI" id="CHEBI:30413"/>
    </cofactor>
</comment>
<dbReference type="PANTHER" id="PTHR24302:SF15">
    <property type="entry name" value="FATTY-ACID PEROXYGENASE"/>
    <property type="match status" value="1"/>
</dbReference>
<dbReference type="GO" id="GO:0008395">
    <property type="term" value="F:steroid hydroxylase activity"/>
    <property type="evidence" value="ECO:0007669"/>
    <property type="project" value="TreeGrafter"/>
</dbReference>
<keyword evidence="11" id="KW-0472">Membrane</keyword>
<dbReference type="InterPro" id="IPR050705">
    <property type="entry name" value="Cytochrome_P450_3A"/>
</dbReference>
<dbReference type="InterPro" id="IPR036396">
    <property type="entry name" value="Cyt_P450_sf"/>
</dbReference>
<dbReference type="FunFam" id="1.10.630.10:FF:000182">
    <property type="entry name" value="Cytochrome P450 3A4"/>
    <property type="match status" value="1"/>
</dbReference>
<keyword evidence="11" id="KW-1133">Transmembrane helix</keyword>
<evidence type="ECO:0000313" key="13">
    <source>
        <dbReference type="Proteomes" id="UP001497497"/>
    </source>
</evidence>
<dbReference type="PANTHER" id="PTHR24302">
    <property type="entry name" value="CYTOCHROME P450 FAMILY 3"/>
    <property type="match status" value="1"/>
</dbReference>
<evidence type="ECO:0000313" key="12">
    <source>
        <dbReference type="EMBL" id="CAL1536872.1"/>
    </source>
</evidence>
<evidence type="ECO:0000256" key="4">
    <source>
        <dbReference type="ARBA" id="ARBA00022723"/>
    </source>
</evidence>
<dbReference type="GO" id="GO:0016705">
    <property type="term" value="F:oxidoreductase activity, acting on paired donors, with incorporation or reduction of molecular oxygen"/>
    <property type="evidence" value="ECO:0007669"/>
    <property type="project" value="InterPro"/>
</dbReference>
<keyword evidence="11" id="KW-0812">Transmembrane</keyword>
<dbReference type="InterPro" id="IPR001128">
    <property type="entry name" value="Cyt_P450"/>
</dbReference>
<dbReference type="EMBL" id="CAXITT010000242">
    <property type="protein sequence ID" value="CAL1536872.1"/>
    <property type="molecule type" value="Genomic_DNA"/>
</dbReference>
<keyword evidence="3 9" id="KW-0349">Heme</keyword>
<dbReference type="PRINTS" id="PR00385">
    <property type="entry name" value="P450"/>
</dbReference>
<organism evidence="12 13">
    <name type="scientific">Lymnaea stagnalis</name>
    <name type="common">Great pond snail</name>
    <name type="synonym">Helix stagnalis</name>
    <dbReference type="NCBI Taxonomy" id="6523"/>
    <lineage>
        <taxon>Eukaryota</taxon>
        <taxon>Metazoa</taxon>
        <taxon>Spiralia</taxon>
        <taxon>Lophotrochozoa</taxon>
        <taxon>Mollusca</taxon>
        <taxon>Gastropoda</taxon>
        <taxon>Heterobranchia</taxon>
        <taxon>Euthyneura</taxon>
        <taxon>Panpulmonata</taxon>
        <taxon>Hygrophila</taxon>
        <taxon>Lymnaeoidea</taxon>
        <taxon>Lymnaeidae</taxon>
        <taxon>Lymnaea</taxon>
    </lineage>
</organism>
<name>A0AAV2HS01_LYMST</name>
<keyword evidence="5 10" id="KW-0560">Oxidoreductase</keyword>
<dbReference type="GO" id="GO:0005506">
    <property type="term" value="F:iron ion binding"/>
    <property type="evidence" value="ECO:0007669"/>
    <property type="project" value="InterPro"/>
</dbReference>
<dbReference type="InterPro" id="IPR017972">
    <property type="entry name" value="Cyt_P450_CS"/>
</dbReference>
<comment type="similarity">
    <text evidence="2 10">Belongs to the cytochrome P450 family.</text>
</comment>
<evidence type="ECO:0000256" key="7">
    <source>
        <dbReference type="ARBA" id="ARBA00023033"/>
    </source>
</evidence>